<dbReference type="AlphaFoldDB" id="A0A9P6GWM6"/>
<evidence type="ECO:0000256" key="1">
    <source>
        <dbReference type="SAM" id="SignalP"/>
    </source>
</evidence>
<feature type="chain" id="PRO_5040434869" evidence="1">
    <location>
        <begin position="20"/>
        <end position="371"/>
    </location>
</feature>
<feature type="signal peptide" evidence="1">
    <location>
        <begin position="1"/>
        <end position="19"/>
    </location>
</feature>
<gene>
    <name evidence="2" type="ORF">NGRA_3215</name>
</gene>
<organism evidence="2 3">
    <name type="scientific">Nosema granulosis</name>
    <dbReference type="NCBI Taxonomy" id="83296"/>
    <lineage>
        <taxon>Eukaryota</taxon>
        <taxon>Fungi</taxon>
        <taxon>Fungi incertae sedis</taxon>
        <taxon>Microsporidia</taxon>
        <taxon>Nosematidae</taxon>
        <taxon>Nosema</taxon>
    </lineage>
</organism>
<dbReference type="Proteomes" id="UP000740883">
    <property type="component" value="Unassembled WGS sequence"/>
</dbReference>
<comment type="caution">
    <text evidence="2">The sequence shown here is derived from an EMBL/GenBank/DDBJ whole genome shotgun (WGS) entry which is preliminary data.</text>
</comment>
<accession>A0A9P6GWM6</accession>
<name>A0A9P6GWM6_9MICR</name>
<evidence type="ECO:0000313" key="2">
    <source>
        <dbReference type="EMBL" id="KAF9758234.1"/>
    </source>
</evidence>
<reference evidence="2 3" key="1">
    <citation type="journal article" date="2020" name="Genome Biol. Evol.">
        <title>Comparative genomics of strictly vertically transmitted, feminizing microsporidia endosymbionts of amphipod crustaceans.</title>
        <authorList>
            <person name="Cormier A."/>
            <person name="Chebbi M.A."/>
            <person name="Giraud I."/>
            <person name="Wattier R."/>
            <person name="Teixeira M."/>
            <person name="Gilbert C."/>
            <person name="Rigaud T."/>
            <person name="Cordaux R."/>
        </authorList>
    </citation>
    <scope>NUCLEOTIDE SEQUENCE [LARGE SCALE GENOMIC DNA]</scope>
    <source>
        <strain evidence="2 3">Ou3-Ou53</strain>
    </source>
</reference>
<evidence type="ECO:0000313" key="3">
    <source>
        <dbReference type="Proteomes" id="UP000740883"/>
    </source>
</evidence>
<keyword evidence="3" id="KW-1185">Reference proteome</keyword>
<dbReference type="EMBL" id="SBJO01000677">
    <property type="protein sequence ID" value="KAF9758234.1"/>
    <property type="molecule type" value="Genomic_DNA"/>
</dbReference>
<keyword evidence="1" id="KW-0732">Signal</keyword>
<protein>
    <submittedName>
        <fullName evidence="2">Uncharacterized protein</fullName>
    </submittedName>
</protein>
<feature type="non-terminal residue" evidence="2">
    <location>
        <position position="371"/>
    </location>
</feature>
<proteinExistence type="predicted"/>
<sequence length="371" mass="43255">MKWIILIVLDIVMCPRTSSTSSYIINTPANGRNEDLNVQLIGAPLYFISQNPTDCSSYYQNVLNYQQHSIYNYQRYGTYNYSQDHHIFYPQYGIYNNAPQIEQSSAHNNTQFTFRNEADDSSIIDVVGIDDHHQASNSKKEPEFSNLKKRKLKDETITSPDGIKKQRTVTEYANSINSVCNGLNCKKQNHTKILKKKSFLKMIENYNLPNLSTQINIDLLRLSQNVDDITNTTNSQTDDKAIYVEVFKRIVRTVKFLFLSKVNEKKQNSQNVIFSKPKTAFDIFNIDFLRKETLELKQDEKIIPSGEIAMLESKLKHSLVIPRIRFYDNLKRVALLIYNNNNFDVTIIIKNLLYEMRILKYEVREMRSVIL</sequence>